<accession>A0A919M2J1</accession>
<sequence>MYPEQVTRLRTSDSEREQIAEILRAAMGEGRLTLDEGEERLGAAYAARFRDELAALTSDLPARRPPATRRSVQRHASFVLILAGVLVALWVLSGAPFFWPAFPLFFLVMGLVRHARSGRYEFRRTHRLQLRH</sequence>
<organism evidence="3 4">
    <name type="scientific">Actinoplanes cyaneus</name>
    <dbReference type="NCBI Taxonomy" id="52696"/>
    <lineage>
        <taxon>Bacteria</taxon>
        <taxon>Bacillati</taxon>
        <taxon>Actinomycetota</taxon>
        <taxon>Actinomycetes</taxon>
        <taxon>Micromonosporales</taxon>
        <taxon>Micromonosporaceae</taxon>
        <taxon>Actinoplanes</taxon>
    </lineage>
</organism>
<dbReference type="EMBL" id="BOMH01000010">
    <property type="protein sequence ID" value="GID63517.1"/>
    <property type="molecule type" value="Genomic_DNA"/>
</dbReference>
<reference evidence="3" key="1">
    <citation type="submission" date="2021-01" db="EMBL/GenBank/DDBJ databases">
        <title>Whole genome shotgun sequence of Actinoplanes cyaneus NBRC 14990.</title>
        <authorList>
            <person name="Komaki H."/>
            <person name="Tamura T."/>
        </authorList>
    </citation>
    <scope>NUCLEOTIDE SEQUENCE</scope>
    <source>
        <strain evidence="3">NBRC 14990</strain>
    </source>
</reference>
<name>A0A919M2J1_9ACTN</name>
<evidence type="ECO:0000256" key="1">
    <source>
        <dbReference type="SAM" id="Phobius"/>
    </source>
</evidence>
<feature type="domain" description="DUF1707" evidence="2">
    <location>
        <begin position="9"/>
        <end position="61"/>
    </location>
</feature>
<proteinExistence type="predicted"/>
<protein>
    <recommendedName>
        <fullName evidence="2">DUF1707 domain-containing protein</fullName>
    </recommendedName>
</protein>
<comment type="caution">
    <text evidence="3">The sequence shown here is derived from an EMBL/GenBank/DDBJ whole genome shotgun (WGS) entry which is preliminary data.</text>
</comment>
<dbReference type="RefSeq" id="WP_239174352.1">
    <property type="nucleotide sequence ID" value="NZ_BAAAUC010000011.1"/>
</dbReference>
<evidence type="ECO:0000313" key="3">
    <source>
        <dbReference type="EMBL" id="GID63517.1"/>
    </source>
</evidence>
<keyword evidence="4" id="KW-1185">Reference proteome</keyword>
<keyword evidence="1" id="KW-1133">Transmembrane helix</keyword>
<dbReference type="Proteomes" id="UP000619479">
    <property type="component" value="Unassembled WGS sequence"/>
</dbReference>
<evidence type="ECO:0000259" key="2">
    <source>
        <dbReference type="Pfam" id="PF08044"/>
    </source>
</evidence>
<dbReference type="Pfam" id="PF08044">
    <property type="entry name" value="DUF1707"/>
    <property type="match status" value="1"/>
</dbReference>
<feature type="transmembrane region" description="Helical" evidence="1">
    <location>
        <begin position="72"/>
        <end position="91"/>
    </location>
</feature>
<dbReference type="AlphaFoldDB" id="A0A919M2J1"/>
<dbReference type="PANTHER" id="PTHR40763">
    <property type="entry name" value="MEMBRANE PROTEIN-RELATED"/>
    <property type="match status" value="1"/>
</dbReference>
<gene>
    <name evidence="3" type="ORF">Acy02nite_13980</name>
</gene>
<dbReference type="PANTHER" id="PTHR40763:SF4">
    <property type="entry name" value="DUF1707 DOMAIN-CONTAINING PROTEIN"/>
    <property type="match status" value="1"/>
</dbReference>
<evidence type="ECO:0000313" key="4">
    <source>
        <dbReference type="Proteomes" id="UP000619479"/>
    </source>
</evidence>
<dbReference type="InterPro" id="IPR012551">
    <property type="entry name" value="DUF1707_SHOCT-like"/>
</dbReference>
<keyword evidence="1" id="KW-0472">Membrane</keyword>
<keyword evidence="1" id="KW-0812">Transmembrane</keyword>